<dbReference type="Proteomes" id="UP000294824">
    <property type="component" value="Unassembled WGS sequence"/>
</dbReference>
<accession>A0A090X187</accession>
<dbReference type="EMBL" id="BBNU01000030">
    <property type="protein sequence ID" value="GAL82473.1"/>
    <property type="molecule type" value="Genomic_DNA"/>
</dbReference>
<dbReference type="AlphaFoldDB" id="A0A090X187"/>
<gene>
    <name evidence="2" type="ORF">DFQ06_3058</name>
    <name evidence="1" type="ORF">JCM19274_4027</name>
</gene>
<accession>A0A4R8MAB3</accession>
<evidence type="ECO:0000313" key="4">
    <source>
        <dbReference type="Proteomes" id="UP000294824"/>
    </source>
</evidence>
<reference evidence="2 4" key="2">
    <citation type="submission" date="2019-03" db="EMBL/GenBank/DDBJ databases">
        <title>Genomic Encyclopedia of Type Strains, Phase III (KMG-III): the genomes of soil and plant-associated and newly described type strains.</title>
        <authorList>
            <person name="Whitman W."/>
        </authorList>
    </citation>
    <scope>NUCLEOTIDE SEQUENCE [LARGE SCALE GENOMIC DNA]</scope>
    <source>
        <strain evidence="2 4">CECT 8301</strain>
    </source>
</reference>
<organism evidence="1 3">
    <name type="scientific">Algibacter lectus</name>
    <dbReference type="NCBI Taxonomy" id="221126"/>
    <lineage>
        <taxon>Bacteria</taxon>
        <taxon>Pseudomonadati</taxon>
        <taxon>Bacteroidota</taxon>
        <taxon>Flavobacteriia</taxon>
        <taxon>Flavobacteriales</taxon>
        <taxon>Flavobacteriaceae</taxon>
        <taxon>Algibacter</taxon>
    </lineage>
</organism>
<dbReference type="RefSeq" id="WP_042501328.1">
    <property type="nucleotide sequence ID" value="NZ_BBNQ01000010.1"/>
</dbReference>
<evidence type="ECO:0000313" key="2">
    <source>
        <dbReference type="EMBL" id="TDY61047.1"/>
    </source>
</evidence>
<reference evidence="1 3" key="1">
    <citation type="journal article" date="2014" name="Genome Announc.">
        <title>Draft Genome Sequences of Marine Flavobacterium Algibacter lectus Strains SS8 and NR4.</title>
        <authorList>
            <person name="Takatani N."/>
            <person name="Nakanishi M."/>
            <person name="Meirelles P."/>
            <person name="Mino S."/>
            <person name="Suda W."/>
            <person name="Oshima K."/>
            <person name="Hattori M."/>
            <person name="Ohkuma M."/>
            <person name="Hosokawa M."/>
            <person name="Miyashita K."/>
            <person name="Thompson F.L."/>
            <person name="Niwa A."/>
            <person name="Sawabe T."/>
            <person name="Sawabe T."/>
        </authorList>
    </citation>
    <scope>NUCLEOTIDE SEQUENCE [LARGE SCALE GENOMIC DNA]</scope>
    <source>
        <strain evidence="1">JCM 19274</strain>
        <strain evidence="3">JCM19274</strain>
    </source>
</reference>
<protein>
    <submittedName>
        <fullName evidence="1">Uncharacterized protein</fullName>
    </submittedName>
</protein>
<dbReference type="Proteomes" id="UP000029643">
    <property type="component" value="Unassembled WGS sequence"/>
</dbReference>
<dbReference type="EMBL" id="SORL01000010">
    <property type="protein sequence ID" value="TDY61047.1"/>
    <property type="molecule type" value="Genomic_DNA"/>
</dbReference>
<evidence type="ECO:0000313" key="3">
    <source>
        <dbReference type="Proteomes" id="UP000029643"/>
    </source>
</evidence>
<keyword evidence="4" id="KW-1185">Reference proteome</keyword>
<proteinExistence type="predicted"/>
<sequence>MKIIESEFSQHILKSEKISLGEIHFFNHIAVIEFKEGVHIDIHNISEIFKKLISYFGISRPFGVLANRVNSYSINLLDINSFKEIMNNLCAYGVVSHNSASAMNAEIESNFCSRENIHFKNISDGVNYVYSRVKTKISVSLN</sequence>
<evidence type="ECO:0000313" key="1">
    <source>
        <dbReference type="EMBL" id="GAL82473.1"/>
    </source>
</evidence>
<name>A0A090X187_9FLAO</name>
<dbReference type="OrthoDB" id="1144611at2"/>
<comment type="caution">
    <text evidence="1">The sequence shown here is derived from an EMBL/GenBank/DDBJ whole genome shotgun (WGS) entry which is preliminary data.</text>
</comment>